<feature type="coiled-coil region" evidence="1">
    <location>
        <begin position="70"/>
        <end position="111"/>
    </location>
</feature>
<feature type="region of interest" description="Disordered" evidence="2">
    <location>
        <begin position="1"/>
        <end position="34"/>
    </location>
</feature>
<keyword evidence="1" id="KW-0175">Coiled coil</keyword>
<evidence type="ECO:0000313" key="3">
    <source>
        <dbReference type="EMBL" id="CAH2247464.1"/>
    </source>
</evidence>
<evidence type="ECO:0000256" key="2">
    <source>
        <dbReference type="SAM" id="MobiDB-lite"/>
    </source>
</evidence>
<accession>A0AAD1RBS7</accession>
<keyword evidence="4" id="KW-1185">Reference proteome</keyword>
<reference evidence="3" key="1">
    <citation type="submission" date="2022-03" db="EMBL/GenBank/DDBJ databases">
        <authorList>
            <person name="Alioto T."/>
            <person name="Alioto T."/>
            <person name="Gomez Garrido J."/>
        </authorList>
    </citation>
    <scope>NUCLEOTIDE SEQUENCE</scope>
</reference>
<dbReference type="EMBL" id="OW240913">
    <property type="protein sequence ID" value="CAH2247464.1"/>
    <property type="molecule type" value="Genomic_DNA"/>
</dbReference>
<organism evidence="3 4">
    <name type="scientific">Pelobates cultripes</name>
    <name type="common">Western spadefoot toad</name>
    <dbReference type="NCBI Taxonomy" id="61616"/>
    <lineage>
        <taxon>Eukaryota</taxon>
        <taxon>Metazoa</taxon>
        <taxon>Chordata</taxon>
        <taxon>Craniata</taxon>
        <taxon>Vertebrata</taxon>
        <taxon>Euteleostomi</taxon>
        <taxon>Amphibia</taxon>
        <taxon>Batrachia</taxon>
        <taxon>Anura</taxon>
        <taxon>Pelobatoidea</taxon>
        <taxon>Pelobatidae</taxon>
        <taxon>Pelobates</taxon>
    </lineage>
</organism>
<feature type="region of interest" description="Disordered" evidence="2">
    <location>
        <begin position="217"/>
        <end position="248"/>
    </location>
</feature>
<proteinExistence type="predicted"/>
<evidence type="ECO:0000313" key="4">
    <source>
        <dbReference type="Proteomes" id="UP001295444"/>
    </source>
</evidence>
<evidence type="ECO:0000256" key="1">
    <source>
        <dbReference type="SAM" id="Coils"/>
    </source>
</evidence>
<dbReference type="AlphaFoldDB" id="A0AAD1RBS7"/>
<feature type="compositionally biased region" description="Pro residues" evidence="2">
    <location>
        <begin position="22"/>
        <end position="33"/>
    </location>
</feature>
<dbReference type="Proteomes" id="UP001295444">
    <property type="component" value="Chromosome 02"/>
</dbReference>
<gene>
    <name evidence="3" type="ORF">PECUL_23A010311</name>
</gene>
<sequence length="248" mass="27945">MGSSSDEISADGEDYYTKVPTRPVPPKPLPAAKPPVMEDMLRSLLDELHRNIATDIGQFREEINGVSARLQHTELNTTDHENRIQTLERQMAALQQEQTQAKENMSVMEDKRHWKNIKIRGLPDTLEPAEFRTYSAVCAIRYFPPNRPRATLDWRRSLHPLTKELIARKILYRWGAPRSLIIPKEHGNLKLTNAAEIPGIVQVLELPEQTVAVLSQPTPSTTTHWDPGKVRPFVPAALRGNPSSPSGS</sequence>
<name>A0AAD1RBS7_PELCU</name>
<protein>
    <submittedName>
        <fullName evidence="3">Uncharacterized protein</fullName>
    </submittedName>
</protein>